<gene>
    <name evidence="1" type="ORF">IZT61_04020</name>
</gene>
<organism evidence="1 2">
    <name type="scientific">Pedobacter endophyticus</name>
    <dbReference type="NCBI Taxonomy" id="2789740"/>
    <lineage>
        <taxon>Bacteria</taxon>
        <taxon>Pseudomonadati</taxon>
        <taxon>Bacteroidota</taxon>
        <taxon>Sphingobacteriia</taxon>
        <taxon>Sphingobacteriales</taxon>
        <taxon>Sphingobacteriaceae</taxon>
        <taxon>Pedobacter</taxon>
    </lineage>
</organism>
<evidence type="ECO:0000313" key="1">
    <source>
        <dbReference type="EMBL" id="QPH40459.1"/>
    </source>
</evidence>
<dbReference type="AlphaFoldDB" id="A0A7S9L1C7"/>
<reference evidence="1 2" key="1">
    <citation type="submission" date="2020-11" db="EMBL/GenBank/DDBJ databases">
        <title>Pedobacter endophytica, an endophytic bacteria isolated form Carex pumila.</title>
        <authorList>
            <person name="Peng Y."/>
            <person name="Jiang L."/>
            <person name="Lee J."/>
        </authorList>
    </citation>
    <scope>NUCLEOTIDE SEQUENCE [LARGE SCALE GENOMIC DNA]</scope>
    <source>
        <strain evidence="1 2">JBR3-12</strain>
    </source>
</reference>
<dbReference type="EMBL" id="CP064939">
    <property type="protein sequence ID" value="QPH40459.1"/>
    <property type="molecule type" value="Genomic_DNA"/>
</dbReference>
<protein>
    <submittedName>
        <fullName evidence="1">Uncharacterized protein</fullName>
    </submittedName>
</protein>
<name>A0A7S9L1C7_9SPHI</name>
<sequence>MKKQATKNVEVLIDLLGYGIVELSVAYSLNFNDVLPRTYSIECHTEPVDSARHTWLYSRDFKMIFSKIEPSVGYTVCFNEEKSNKNIYYQTMLNVVSDYILLKENLC</sequence>
<dbReference type="KEGG" id="pex:IZT61_04020"/>
<dbReference type="RefSeq" id="WP_196099913.1">
    <property type="nucleotide sequence ID" value="NZ_CP064939.1"/>
</dbReference>
<proteinExistence type="predicted"/>
<evidence type="ECO:0000313" key="2">
    <source>
        <dbReference type="Proteomes" id="UP000594759"/>
    </source>
</evidence>
<dbReference type="Proteomes" id="UP000594759">
    <property type="component" value="Chromosome"/>
</dbReference>
<accession>A0A7S9L1C7</accession>
<keyword evidence="2" id="KW-1185">Reference proteome</keyword>